<comment type="caution">
    <text evidence="2">The sequence shown here is derived from an EMBL/GenBank/DDBJ whole genome shotgun (WGS) entry which is preliminary data.</text>
</comment>
<evidence type="ECO:0000313" key="2">
    <source>
        <dbReference type="EMBL" id="CAE6727279.1"/>
    </source>
</evidence>
<gene>
    <name evidence="2" type="ORF">R69658_01643</name>
</gene>
<evidence type="ECO:0000256" key="1">
    <source>
        <dbReference type="SAM" id="SignalP"/>
    </source>
</evidence>
<organism evidence="2 3">
    <name type="scientific">Paraburkholderia aspalathi</name>
    <dbReference type="NCBI Taxonomy" id="1324617"/>
    <lineage>
        <taxon>Bacteria</taxon>
        <taxon>Pseudomonadati</taxon>
        <taxon>Pseudomonadota</taxon>
        <taxon>Betaproteobacteria</taxon>
        <taxon>Burkholderiales</taxon>
        <taxon>Burkholderiaceae</taxon>
        <taxon>Paraburkholderia</taxon>
    </lineage>
</organism>
<feature type="chain" id="PRO_5045317927" evidence="1">
    <location>
        <begin position="23"/>
        <end position="170"/>
    </location>
</feature>
<accession>A0ABN7L643</accession>
<reference evidence="2 3" key="1">
    <citation type="submission" date="2021-02" db="EMBL/GenBank/DDBJ databases">
        <authorList>
            <person name="Vanwijnsberghe S."/>
        </authorList>
    </citation>
    <scope>NUCLEOTIDE SEQUENCE [LARGE SCALE GENOMIC DNA]</scope>
    <source>
        <strain evidence="2 3">R-69658</strain>
    </source>
</reference>
<dbReference type="EMBL" id="CAJNAU010000010">
    <property type="protein sequence ID" value="CAE6727279.1"/>
    <property type="molecule type" value="Genomic_DNA"/>
</dbReference>
<dbReference type="Proteomes" id="UP000674425">
    <property type="component" value="Unassembled WGS sequence"/>
</dbReference>
<sequence length="170" mass="18161">MGGIYKVGVALLFGGAITCARAGSSPTAGAQCDSWGEQTSIVTSPTLICSHGIWRDESTLKQYATVFVIRYANGDVTQPIPQLALSGTPSFSQRINRQGNAQFGYGAKLAVTEIGTDGTKARVEGVLDHWAGAQPITTHIDTMVELNKDRLIATEPDGTTYTMIVQELRN</sequence>
<name>A0ABN7L643_9BURK</name>
<proteinExistence type="predicted"/>
<evidence type="ECO:0000313" key="3">
    <source>
        <dbReference type="Proteomes" id="UP000674425"/>
    </source>
</evidence>
<keyword evidence="1" id="KW-0732">Signal</keyword>
<protein>
    <submittedName>
        <fullName evidence="2">Uncharacterized protein</fullName>
    </submittedName>
</protein>
<feature type="signal peptide" evidence="1">
    <location>
        <begin position="1"/>
        <end position="22"/>
    </location>
</feature>
<keyword evidence="3" id="KW-1185">Reference proteome</keyword>
<dbReference type="RefSeq" id="WP_200618736.1">
    <property type="nucleotide sequence ID" value="NZ_CAJNAU010000010.1"/>
</dbReference>